<feature type="signal peptide" evidence="1">
    <location>
        <begin position="1"/>
        <end position="20"/>
    </location>
</feature>
<proteinExistence type="predicted"/>
<dbReference type="AlphaFoldDB" id="A0AAU6WMG8"/>
<keyword evidence="1" id="KW-0732">Signal</keyword>
<keyword evidence="3" id="KW-1185">Reference proteome</keyword>
<dbReference type="RefSeq" id="WP_294202316.1">
    <property type="nucleotide sequence ID" value="NZ_CP154834.1"/>
</dbReference>
<accession>A0AAU6WMG8</accession>
<dbReference type="Proteomes" id="UP001463665">
    <property type="component" value="Chromosome"/>
</dbReference>
<dbReference type="EMBL" id="CP154834">
    <property type="protein sequence ID" value="XAO74162.1"/>
    <property type="molecule type" value="Genomic_DNA"/>
</dbReference>
<evidence type="ECO:0000256" key="1">
    <source>
        <dbReference type="SAM" id="SignalP"/>
    </source>
</evidence>
<gene>
    <name evidence="2" type="ORF">AAFP95_21350</name>
</gene>
<organism evidence="2 3">
    <name type="scientific">Chryseobacterium endophyticum</name>
    <dbReference type="NCBI Taxonomy" id="1854762"/>
    <lineage>
        <taxon>Bacteria</taxon>
        <taxon>Pseudomonadati</taxon>
        <taxon>Bacteroidota</taxon>
        <taxon>Flavobacteriia</taxon>
        <taxon>Flavobacteriales</taxon>
        <taxon>Weeksellaceae</taxon>
        <taxon>Chryseobacterium group</taxon>
        <taxon>Chryseobacterium</taxon>
    </lineage>
</organism>
<name>A0AAU6WMG8_9FLAO</name>
<reference evidence="2 3" key="1">
    <citation type="submission" date="2024-04" db="EMBL/GenBank/DDBJ databases">
        <title>Genome sequencing and assembly of rice foliar adapted Chryseobacterium endophyticum OsEnb-ALM-A6.</title>
        <authorList>
            <person name="Kumar S."/>
            <person name="Javed M."/>
            <person name="Chouhan V."/>
            <person name="Charishma K."/>
            <person name="Patel A."/>
            <person name="Kumar M."/>
            <person name="Sahu K.P."/>
            <person name="Kumar A."/>
        </authorList>
    </citation>
    <scope>NUCLEOTIDE SEQUENCE [LARGE SCALE GENOMIC DNA]</scope>
    <source>
        <strain evidence="2 3">OsEnb-ALM-A6</strain>
    </source>
</reference>
<protein>
    <recommendedName>
        <fullName evidence="4">Lipoprotein</fullName>
    </recommendedName>
</protein>
<sequence>MRRLCFYLCFVLMMINCAGFKNTGSTHGVLSRENVSRIDGSYNNYPVEGDPGYVDGLADIFDRNKDMFTRRNKYDTRAVHFKLKSISEDKMNVKIYRKEELLFDKDMKMKLKNDGFLYLKEKRLMLDGLPLIFGGWNVQKSRFTVDENNRLTVETNYFFCRGAMIVMNDWKTFHYHLTFEKQKP</sequence>
<feature type="chain" id="PRO_5043761433" description="Lipoprotein" evidence="1">
    <location>
        <begin position="21"/>
        <end position="184"/>
    </location>
</feature>
<evidence type="ECO:0000313" key="2">
    <source>
        <dbReference type="EMBL" id="XAO74162.1"/>
    </source>
</evidence>
<evidence type="ECO:0000313" key="3">
    <source>
        <dbReference type="Proteomes" id="UP001463665"/>
    </source>
</evidence>
<evidence type="ECO:0008006" key="4">
    <source>
        <dbReference type="Google" id="ProtNLM"/>
    </source>
</evidence>